<accession>A0ACC1K378</accession>
<dbReference type="EMBL" id="JANBUJ010000360">
    <property type="protein sequence ID" value="KAJ2772515.1"/>
    <property type="molecule type" value="Genomic_DNA"/>
</dbReference>
<organism evidence="1 2">
    <name type="scientific">Coemansia nantahalensis</name>
    <dbReference type="NCBI Taxonomy" id="2789366"/>
    <lineage>
        <taxon>Eukaryota</taxon>
        <taxon>Fungi</taxon>
        <taxon>Fungi incertae sedis</taxon>
        <taxon>Zoopagomycota</taxon>
        <taxon>Kickxellomycotina</taxon>
        <taxon>Kickxellomycetes</taxon>
        <taxon>Kickxellales</taxon>
        <taxon>Kickxellaceae</taxon>
        <taxon>Coemansia</taxon>
    </lineage>
</organism>
<dbReference type="Proteomes" id="UP001140234">
    <property type="component" value="Unassembled WGS sequence"/>
</dbReference>
<reference evidence="1" key="1">
    <citation type="submission" date="2022-07" db="EMBL/GenBank/DDBJ databases">
        <title>Phylogenomic reconstructions and comparative analyses of Kickxellomycotina fungi.</title>
        <authorList>
            <person name="Reynolds N.K."/>
            <person name="Stajich J.E."/>
            <person name="Barry K."/>
            <person name="Grigoriev I.V."/>
            <person name="Crous P."/>
            <person name="Smith M.E."/>
        </authorList>
    </citation>
    <scope>NUCLEOTIDE SEQUENCE</scope>
    <source>
        <strain evidence="1">CBS 109366</strain>
    </source>
</reference>
<name>A0ACC1K378_9FUNG</name>
<sequence>MAEPGQTVLLVARAGAEAQNVEALQQHRDALVAQVGDTGKVDFEQIDRIEDGAAGLASAQYDHAVANPVGPWAVEHSSRALASLLLALKPSGSLVLSELVLEHPGAIDGVSATRTRDDLAQQLRFAGFVDVQITAHTQAAALADGRVSVVTATASKPAYHVGAAAALPFGKKAARKAWTINVESDDDAEIEDEDALLEEEDLARPDAASLARPGDAKPRRKPCKNCTCGLADGGEVDESEACKPESKPRKPTRPVDVVNVKSSCGNCSLGDAFRCTSCPYLGMPAFKPGEKVTLGGSMLHDDFMP</sequence>
<gene>
    <name evidence="1" type="primary">DRE2</name>
    <name evidence="1" type="ORF">IWQ57_001731</name>
</gene>
<protein>
    <submittedName>
        <fullName evidence="1">Electron carrier</fullName>
    </submittedName>
</protein>
<keyword evidence="2" id="KW-1185">Reference proteome</keyword>
<proteinExistence type="predicted"/>
<evidence type="ECO:0000313" key="1">
    <source>
        <dbReference type="EMBL" id="KAJ2772515.1"/>
    </source>
</evidence>
<evidence type="ECO:0000313" key="2">
    <source>
        <dbReference type="Proteomes" id="UP001140234"/>
    </source>
</evidence>
<comment type="caution">
    <text evidence="1">The sequence shown here is derived from an EMBL/GenBank/DDBJ whole genome shotgun (WGS) entry which is preliminary data.</text>
</comment>